<accession>A0ABQ0M4Q5</accession>
<reference evidence="1" key="1">
    <citation type="submission" date="2014-09" db="EMBL/GenBank/DDBJ databases">
        <title>Genome sequence of the luminous mushroom Mycena chlorophos for searching fungal bioluminescence genes.</title>
        <authorList>
            <person name="Tanaka Y."/>
            <person name="Kasuga D."/>
            <person name="Oba Y."/>
            <person name="Hase S."/>
            <person name="Sato K."/>
            <person name="Oba Y."/>
            <person name="Sakakibara Y."/>
        </authorList>
    </citation>
    <scope>NUCLEOTIDE SEQUENCE</scope>
</reference>
<dbReference type="EMBL" id="DF849614">
    <property type="protein sequence ID" value="GAT58262.1"/>
    <property type="molecule type" value="Genomic_DNA"/>
</dbReference>
<evidence type="ECO:0000313" key="1">
    <source>
        <dbReference type="EMBL" id="GAT58262.1"/>
    </source>
</evidence>
<dbReference type="Proteomes" id="UP000815677">
    <property type="component" value="Unassembled WGS sequence"/>
</dbReference>
<organism evidence="1 2">
    <name type="scientific">Mycena chlorophos</name>
    <name type="common">Agaric fungus</name>
    <name type="synonym">Agaricus chlorophos</name>
    <dbReference type="NCBI Taxonomy" id="658473"/>
    <lineage>
        <taxon>Eukaryota</taxon>
        <taxon>Fungi</taxon>
        <taxon>Dikarya</taxon>
        <taxon>Basidiomycota</taxon>
        <taxon>Agaricomycotina</taxon>
        <taxon>Agaricomycetes</taxon>
        <taxon>Agaricomycetidae</taxon>
        <taxon>Agaricales</taxon>
        <taxon>Marasmiineae</taxon>
        <taxon>Mycenaceae</taxon>
        <taxon>Mycena</taxon>
    </lineage>
</organism>
<gene>
    <name evidence="1" type="ORF">MCHLO_14711</name>
</gene>
<protein>
    <submittedName>
        <fullName evidence="1">Uncharacterized protein</fullName>
    </submittedName>
</protein>
<keyword evidence="2" id="KW-1185">Reference proteome</keyword>
<name>A0ABQ0M4Q5_MYCCL</name>
<proteinExistence type="predicted"/>
<evidence type="ECO:0000313" key="2">
    <source>
        <dbReference type="Proteomes" id="UP000815677"/>
    </source>
</evidence>
<sequence length="290" mass="32400">MREYDPSPVSGNRAASSQLVAGTRRVKGMTHPIEPDARQPLPPALEPQRIENAQGVVLFSPGCLESRHREADAQASISAQDQLRGPFTHSYILSSAAMTTMQTQGHLPPSNTHPATMPSSWLAELLATTKKLKAPDYFPAAEGVFIAVMKLLEAVKACVVLSWALQPLCQAIGMTVNVLHSIKPENTMKIKVQVAEFQGLLEKIVDKVKKLPSKDANLIQRAQQLFFPTSKLQKYYTRVIDLHDNWMEGPEEQEEQDIREALVVLVKDQHFTLPHLLLYSQQIEGIKYFQ</sequence>